<protein>
    <submittedName>
        <fullName evidence="1">Uncharacterized protein</fullName>
    </submittedName>
</protein>
<gene>
    <name evidence="1" type="ORF">J40TS1_19980</name>
</gene>
<dbReference type="EMBL" id="BOSE01000003">
    <property type="protein sequence ID" value="GIP16356.1"/>
    <property type="molecule type" value="Genomic_DNA"/>
</dbReference>
<evidence type="ECO:0000313" key="1">
    <source>
        <dbReference type="EMBL" id="GIP16356.1"/>
    </source>
</evidence>
<dbReference type="Proteomes" id="UP000683139">
    <property type="component" value="Unassembled WGS sequence"/>
</dbReference>
<proteinExistence type="predicted"/>
<dbReference type="RefSeq" id="WP_213514615.1">
    <property type="nucleotide sequence ID" value="NZ_BOSE01000003.1"/>
</dbReference>
<comment type="caution">
    <text evidence="1">The sequence shown here is derived from an EMBL/GenBank/DDBJ whole genome shotgun (WGS) entry which is preliminary data.</text>
</comment>
<reference evidence="1" key="1">
    <citation type="submission" date="2021-03" db="EMBL/GenBank/DDBJ databases">
        <title>Antimicrobial resistance genes in bacteria isolated from Japanese honey, and their potential for conferring macrolide and lincosamide resistance in the American foulbrood pathogen Paenibacillus larvae.</title>
        <authorList>
            <person name="Okamoto M."/>
            <person name="Kumagai M."/>
            <person name="Kanamori H."/>
            <person name="Takamatsu D."/>
        </authorList>
    </citation>
    <scope>NUCLEOTIDE SEQUENCE</scope>
    <source>
        <strain evidence="1">J40TS1</strain>
    </source>
</reference>
<accession>A0A920CWY1</accession>
<dbReference type="AlphaFoldDB" id="A0A920CWY1"/>
<evidence type="ECO:0000313" key="2">
    <source>
        <dbReference type="Proteomes" id="UP000683139"/>
    </source>
</evidence>
<organism evidence="1 2">
    <name type="scientific">Paenibacillus montaniterrae</name>
    <dbReference type="NCBI Taxonomy" id="429341"/>
    <lineage>
        <taxon>Bacteria</taxon>
        <taxon>Bacillati</taxon>
        <taxon>Bacillota</taxon>
        <taxon>Bacilli</taxon>
        <taxon>Bacillales</taxon>
        <taxon>Paenibacillaceae</taxon>
        <taxon>Paenibacillus</taxon>
    </lineage>
</organism>
<sequence>MSEITFIASQNSLPEIVRTGARLIKVKDASQVNDQQETETSKGLNEESELLFIDNENLFNNLSISKCSNLPNGFKKYITLEHVYIIEARLKTNFIHQTFDYILNLPKYIEIELWSIWDGYEEQPIKYRRIKRDELSYNDLEFFLDGSCCLVIEK</sequence>
<keyword evidence="2" id="KW-1185">Reference proteome</keyword>
<name>A0A920CWY1_9BACL</name>